<evidence type="ECO:0000256" key="2">
    <source>
        <dbReference type="SAM" id="MobiDB-lite"/>
    </source>
</evidence>
<comment type="similarity">
    <text evidence="1">Belongs to the UPF0337 (CsbD) family.</text>
</comment>
<dbReference type="RefSeq" id="WP_109517888.1">
    <property type="nucleotide sequence ID" value="NZ_JBHSCH010000094.1"/>
</dbReference>
<evidence type="ECO:0000256" key="3">
    <source>
        <dbReference type="SAM" id="Phobius"/>
    </source>
</evidence>
<dbReference type="SUPFAM" id="SSF69047">
    <property type="entry name" value="Hypothetical protein YjbJ"/>
    <property type="match status" value="1"/>
</dbReference>
<dbReference type="OrthoDB" id="7276058at2"/>
<dbReference type="PANTHER" id="PTHR34977:SF1">
    <property type="entry name" value="UPF0337 PROTEIN YJBJ"/>
    <property type="match status" value="1"/>
</dbReference>
<protein>
    <recommendedName>
        <fullName evidence="4">CsbD-like domain-containing protein</fullName>
    </recommendedName>
</protein>
<dbReference type="Pfam" id="PF05532">
    <property type="entry name" value="CsbD"/>
    <property type="match status" value="1"/>
</dbReference>
<evidence type="ECO:0000313" key="6">
    <source>
        <dbReference type="Proteomes" id="UP000245048"/>
    </source>
</evidence>
<gene>
    <name evidence="5" type="ORF">CR165_15605</name>
</gene>
<dbReference type="PANTHER" id="PTHR34977">
    <property type="entry name" value="UPF0337 PROTEIN YJBJ"/>
    <property type="match status" value="1"/>
</dbReference>
<name>A0A2U1V1D5_9PROT</name>
<evidence type="ECO:0000256" key="1">
    <source>
        <dbReference type="ARBA" id="ARBA00009129"/>
    </source>
</evidence>
<organism evidence="5 6">
    <name type="scientific">Teichococcus aestuarii</name>
    <dbReference type="NCBI Taxonomy" id="568898"/>
    <lineage>
        <taxon>Bacteria</taxon>
        <taxon>Pseudomonadati</taxon>
        <taxon>Pseudomonadota</taxon>
        <taxon>Alphaproteobacteria</taxon>
        <taxon>Acetobacterales</taxon>
        <taxon>Roseomonadaceae</taxon>
        <taxon>Roseomonas</taxon>
    </lineage>
</organism>
<comment type="caution">
    <text evidence="5">The sequence shown here is derived from an EMBL/GenBank/DDBJ whole genome shotgun (WGS) entry which is preliminary data.</text>
</comment>
<sequence length="90" mass="9598">MNTDRLEGSAQNLAGKAQEGFGNLTGDEGHQAEGMSRQAAGRVQEVYGEARDYAQHAGERVVRQVEQQPVTALLVAGAIGFVLGLMTARR</sequence>
<keyword evidence="3" id="KW-0472">Membrane</keyword>
<dbReference type="InterPro" id="IPR008462">
    <property type="entry name" value="CsbD"/>
</dbReference>
<keyword evidence="3" id="KW-1133">Transmembrane helix</keyword>
<feature type="region of interest" description="Disordered" evidence="2">
    <location>
        <begin position="1"/>
        <end position="41"/>
    </location>
</feature>
<dbReference type="Proteomes" id="UP000245048">
    <property type="component" value="Unassembled WGS sequence"/>
</dbReference>
<dbReference type="InterPro" id="IPR050423">
    <property type="entry name" value="UPF0337_stress_rsp"/>
</dbReference>
<keyword evidence="3" id="KW-0812">Transmembrane</keyword>
<dbReference type="InterPro" id="IPR036629">
    <property type="entry name" value="YjbJ_sf"/>
</dbReference>
<accession>A0A2U1V1D5</accession>
<evidence type="ECO:0000259" key="4">
    <source>
        <dbReference type="Pfam" id="PF05532"/>
    </source>
</evidence>
<reference evidence="6" key="1">
    <citation type="submission" date="2017-10" db="EMBL/GenBank/DDBJ databases">
        <authorList>
            <person name="Toshchakov S.V."/>
            <person name="Goeva M.A."/>
        </authorList>
    </citation>
    <scope>NUCLEOTIDE SEQUENCE [LARGE SCALE GENOMIC DNA]</scope>
    <source>
        <strain evidence="6">JR1/69-1-13</strain>
    </source>
</reference>
<feature type="domain" description="CsbD-like" evidence="4">
    <location>
        <begin position="4"/>
        <end position="56"/>
    </location>
</feature>
<evidence type="ECO:0000313" key="5">
    <source>
        <dbReference type="EMBL" id="PWC27728.1"/>
    </source>
</evidence>
<keyword evidence="6" id="KW-1185">Reference proteome</keyword>
<feature type="transmembrane region" description="Helical" evidence="3">
    <location>
        <begin position="70"/>
        <end position="88"/>
    </location>
</feature>
<proteinExistence type="inferred from homology"/>
<dbReference type="AlphaFoldDB" id="A0A2U1V1D5"/>
<dbReference type="EMBL" id="PDOA01000011">
    <property type="protein sequence ID" value="PWC27728.1"/>
    <property type="molecule type" value="Genomic_DNA"/>
</dbReference>
<dbReference type="Gene3D" id="1.10.1470.10">
    <property type="entry name" value="YjbJ"/>
    <property type="match status" value="1"/>
</dbReference>